<dbReference type="EMBL" id="GISG01244509">
    <property type="protein sequence ID" value="MBA4669638.1"/>
    <property type="molecule type" value="Transcribed_RNA"/>
</dbReference>
<reference evidence="2" key="2">
    <citation type="submission" date="2020-07" db="EMBL/GenBank/DDBJ databases">
        <authorList>
            <person name="Vera ALvarez R."/>
            <person name="Arias-Moreno D.M."/>
            <person name="Jimenez-Jacinto V."/>
            <person name="Jimenez-Bremont J.F."/>
            <person name="Swaminathan K."/>
            <person name="Moose S.P."/>
            <person name="Guerrero-Gonzalez M.L."/>
            <person name="Marino-Ramirez L."/>
            <person name="Landsman D."/>
            <person name="Rodriguez-Kessler M."/>
            <person name="Delgado-Sanchez P."/>
        </authorList>
    </citation>
    <scope>NUCLEOTIDE SEQUENCE</scope>
    <source>
        <tissue evidence="2">Cladode</tissue>
    </source>
</reference>
<dbReference type="Pfam" id="PF00300">
    <property type="entry name" value="His_Phos_1"/>
    <property type="match status" value="1"/>
</dbReference>
<dbReference type="EMBL" id="GISG01244501">
    <property type="protein sequence ID" value="MBA4669632.1"/>
    <property type="molecule type" value="Transcribed_RNA"/>
</dbReference>
<keyword evidence="1" id="KW-0472">Membrane</keyword>
<dbReference type="EMBL" id="GISG01244507">
    <property type="protein sequence ID" value="MBA4669637.1"/>
    <property type="molecule type" value="Transcribed_RNA"/>
</dbReference>
<feature type="transmembrane region" description="Helical" evidence="1">
    <location>
        <begin position="21"/>
        <end position="42"/>
    </location>
</feature>
<evidence type="ECO:0008006" key="3">
    <source>
        <dbReference type="Google" id="ProtNLM"/>
    </source>
</evidence>
<dbReference type="InterPro" id="IPR001345">
    <property type="entry name" value="PG/BPGM_mutase_AS"/>
</dbReference>
<dbReference type="AlphaFoldDB" id="A0A7C9ALQ7"/>
<protein>
    <recommendedName>
        <fullName evidence="3">Phosphoserine phosphatase</fullName>
    </recommendedName>
</protein>
<keyword evidence="1" id="KW-1133">Transmembrane helix</keyword>
<keyword evidence="1" id="KW-0812">Transmembrane</keyword>
<dbReference type="InterPro" id="IPR013078">
    <property type="entry name" value="His_Pase_superF_clade-1"/>
</dbReference>
<dbReference type="SUPFAM" id="SSF53254">
    <property type="entry name" value="Phosphoglycerate mutase-like"/>
    <property type="match status" value="1"/>
</dbReference>
<dbReference type="CDD" id="cd07067">
    <property type="entry name" value="HP_PGM_like"/>
    <property type="match status" value="1"/>
</dbReference>
<evidence type="ECO:0000256" key="1">
    <source>
        <dbReference type="SAM" id="Phobius"/>
    </source>
</evidence>
<accession>A0A7C9ALQ7</accession>
<dbReference type="InterPro" id="IPR029033">
    <property type="entry name" value="His_PPase_superfam"/>
</dbReference>
<name>A0A7C9ALQ7_OPUST</name>
<proteinExistence type="predicted"/>
<dbReference type="EMBL" id="GISG01244502">
    <property type="protein sequence ID" value="MBA4669633.1"/>
    <property type="molecule type" value="Transcribed_RNA"/>
</dbReference>
<evidence type="ECO:0000313" key="2">
    <source>
        <dbReference type="EMBL" id="MBA4669631.1"/>
    </source>
</evidence>
<dbReference type="GO" id="GO:0003824">
    <property type="term" value="F:catalytic activity"/>
    <property type="evidence" value="ECO:0007669"/>
    <property type="project" value="InterPro"/>
</dbReference>
<dbReference type="PROSITE" id="PS00175">
    <property type="entry name" value="PG_MUTASE"/>
    <property type="match status" value="1"/>
</dbReference>
<sequence length="126" mass="13886">MVKNKVVFLVMNSKTLRFPSARLNLITIATTFFFPIFSLSFISSLMAASDSRFSLGCDKKGIAEGKRSTAGSSTEIVLVRHGETDWNVTGKMQGQLNIDLNEVGRRQAASNGFQESLIFLLSIHLI</sequence>
<dbReference type="Gene3D" id="3.40.50.1240">
    <property type="entry name" value="Phosphoglycerate mutase-like"/>
    <property type="match status" value="1"/>
</dbReference>
<organism evidence="2">
    <name type="scientific">Opuntia streptacantha</name>
    <name type="common">Prickly pear cactus</name>
    <name type="synonym">Opuntia cardona</name>
    <dbReference type="NCBI Taxonomy" id="393608"/>
    <lineage>
        <taxon>Eukaryota</taxon>
        <taxon>Viridiplantae</taxon>
        <taxon>Streptophyta</taxon>
        <taxon>Embryophyta</taxon>
        <taxon>Tracheophyta</taxon>
        <taxon>Spermatophyta</taxon>
        <taxon>Magnoliopsida</taxon>
        <taxon>eudicotyledons</taxon>
        <taxon>Gunneridae</taxon>
        <taxon>Pentapetalae</taxon>
        <taxon>Caryophyllales</taxon>
        <taxon>Cactineae</taxon>
        <taxon>Cactaceae</taxon>
        <taxon>Opuntioideae</taxon>
        <taxon>Opuntia</taxon>
    </lineage>
</organism>
<reference evidence="2" key="1">
    <citation type="journal article" date="2013" name="J. Plant Res.">
        <title>Effect of fungi and light on seed germination of three Opuntia species from semiarid lands of central Mexico.</title>
        <authorList>
            <person name="Delgado-Sanchez P."/>
            <person name="Jimenez-Bremont J.F."/>
            <person name="Guerrero-Gonzalez Mde L."/>
            <person name="Flores J."/>
        </authorList>
    </citation>
    <scope>NUCLEOTIDE SEQUENCE</scope>
    <source>
        <tissue evidence="2">Cladode</tissue>
    </source>
</reference>
<dbReference type="EMBL" id="GISG01244500">
    <property type="protein sequence ID" value="MBA4669631.1"/>
    <property type="molecule type" value="Transcribed_RNA"/>
</dbReference>